<name>A0A423SLU6_PENVA</name>
<feature type="transmembrane region" description="Helical" evidence="5">
    <location>
        <begin position="194"/>
        <end position="213"/>
    </location>
</feature>
<comment type="caution">
    <text evidence="7">The sequence shown here is derived from an EMBL/GenBank/DDBJ whole genome shotgun (WGS) entry which is preliminary data.</text>
</comment>
<evidence type="ECO:0000313" key="7">
    <source>
        <dbReference type="EMBL" id="ROT65206.1"/>
    </source>
</evidence>
<evidence type="ECO:0000259" key="6">
    <source>
        <dbReference type="PROSITE" id="PS50850"/>
    </source>
</evidence>
<dbReference type="GO" id="GO:0016020">
    <property type="term" value="C:membrane"/>
    <property type="evidence" value="ECO:0007669"/>
    <property type="project" value="UniProtKB-SubCell"/>
</dbReference>
<dbReference type="AlphaFoldDB" id="A0A423SLU6"/>
<proteinExistence type="predicted"/>
<sequence>MVPARVALAMISALGATMIYMIRINLSVAIVDMVVTVSATDASSRANTVPHCLEAQGGDMNQTGSVHLNSKNLLSLNNMTSTKLNFSDEQFADKLFLTSGQRGSVLAAFFYGYFLTGIVGGRLAETYGSKVVLGTSAFIGSLLTLLTPVAARTHYIALIVLRVAMGLAQGVSYPSMHAMVARWVPPSERPRFTAFVYICIGIIVTMPMCGFIIDSVGWPAVFYVSGCISLLWVFLWAGLMHESPLVHPRISAEEREYILDGIKAGHRLSLPLTSPLSFSPLSHTSPLTPPFPLSSSLSLLLSLPPSPLFLPLTTSPPFIPRCFPLPSLTPFTPSFPSPLSHLTLTPLHPLHPSPFPPTPPFHPLSPSPPFHPHSPLPSSLNPPFLPQPTHVPWKQMLSSPAFWATIVGHAGSMYGWNLLVTQLPTFMNSVLGFSIKSPSSPLPAFLPSLLPLVLTFPPPLSAFPSPCPPSSSRVFSSPPPPSQPVPLPPALTRLFTFLSPSCTHLLSSFAFLYLFTSLSSLGLSPPLLPPLLSPCPFPPQNGLLSSLPFLTRYLGGNGLSWLGDLLVAREWLQKRNSRRLFTSIGSYGGVSVKGRGRGKKQENPTRIVLSGAETNSLRTLALAGTPRLPISPRKRKWSLEQSQSRLLLESELEMGSLCANGVGLCVPAVMLAIVGYVGCNSAAAITILCIGTFSNGATVSGYVANQHDIAPNFAGTMLGISNMFAFGGAMLAPIIVGVMTPDQTPGQWQSAFWVATVIYVVAATFFFFACSAELQPWNFVGSGDAEGAKEREEGMTFLQERLKVQVVAKKDQNTRC</sequence>
<feature type="domain" description="Major facilitator superfamily (MFS) profile" evidence="6">
    <location>
        <begin position="18"/>
        <end position="774"/>
    </location>
</feature>
<feature type="transmembrane region" description="Helical" evidence="5">
    <location>
        <begin position="657"/>
        <end position="677"/>
    </location>
</feature>
<dbReference type="Proteomes" id="UP000283509">
    <property type="component" value="Unassembled WGS sequence"/>
</dbReference>
<evidence type="ECO:0000256" key="4">
    <source>
        <dbReference type="ARBA" id="ARBA00023136"/>
    </source>
</evidence>
<dbReference type="PANTHER" id="PTHR11662:SF399">
    <property type="entry name" value="FI19708P1-RELATED"/>
    <property type="match status" value="1"/>
</dbReference>
<dbReference type="EMBL" id="QCYY01003120">
    <property type="protein sequence ID" value="ROT65206.1"/>
    <property type="molecule type" value="Genomic_DNA"/>
</dbReference>
<dbReference type="InterPro" id="IPR020846">
    <property type="entry name" value="MFS_dom"/>
</dbReference>
<dbReference type="Gene3D" id="1.20.1250.20">
    <property type="entry name" value="MFS general substrate transporter like domains"/>
    <property type="match status" value="2"/>
</dbReference>
<dbReference type="PROSITE" id="PS50850">
    <property type="entry name" value="MFS"/>
    <property type="match status" value="1"/>
</dbReference>
<feature type="transmembrane region" description="Helical" evidence="5">
    <location>
        <begin position="751"/>
        <end position="770"/>
    </location>
</feature>
<accession>A0A423SLU6</accession>
<keyword evidence="4 5" id="KW-0472">Membrane</keyword>
<dbReference type="PANTHER" id="PTHR11662">
    <property type="entry name" value="SOLUTE CARRIER FAMILY 17"/>
    <property type="match status" value="1"/>
</dbReference>
<feature type="transmembrane region" description="Helical" evidence="5">
    <location>
        <begin position="683"/>
        <end position="704"/>
    </location>
</feature>
<dbReference type="STRING" id="6689.A0A423SLU6"/>
<dbReference type="OrthoDB" id="2985014at2759"/>
<feature type="transmembrane region" description="Helical" evidence="5">
    <location>
        <begin position="105"/>
        <end position="124"/>
    </location>
</feature>
<dbReference type="InterPro" id="IPR011701">
    <property type="entry name" value="MFS"/>
</dbReference>
<dbReference type="SUPFAM" id="SSF103473">
    <property type="entry name" value="MFS general substrate transporter"/>
    <property type="match status" value="2"/>
</dbReference>
<evidence type="ECO:0000256" key="1">
    <source>
        <dbReference type="ARBA" id="ARBA00004141"/>
    </source>
</evidence>
<keyword evidence="2 5" id="KW-0812">Transmembrane</keyword>
<protein>
    <recommendedName>
        <fullName evidence="6">Major facilitator superfamily (MFS) profile domain-containing protein</fullName>
    </recommendedName>
</protein>
<organism evidence="7 8">
    <name type="scientific">Penaeus vannamei</name>
    <name type="common">Whiteleg shrimp</name>
    <name type="synonym">Litopenaeus vannamei</name>
    <dbReference type="NCBI Taxonomy" id="6689"/>
    <lineage>
        <taxon>Eukaryota</taxon>
        <taxon>Metazoa</taxon>
        <taxon>Ecdysozoa</taxon>
        <taxon>Arthropoda</taxon>
        <taxon>Crustacea</taxon>
        <taxon>Multicrustacea</taxon>
        <taxon>Malacostraca</taxon>
        <taxon>Eumalacostraca</taxon>
        <taxon>Eucarida</taxon>
        <taxon>Decapoda</taxon>
        <taxon>Dendrobranchiata</taxon>
        <taxon>Penaeoidea</taxon>
        <taxon>Penaeidae</taxon>
        <taxon>Penaeus</taxon>
    </lineage>
</organism>
<comment type="subcellular location">
    <subcellularLocation>
        <location evidence="1">Membrane</location>
        <topology evidence="1">Multi-pass membrane protein</topology>
    </subcellularLocation>
</comment>
<feature type="transmembrane region" description="Helical" evidence="5">
    <location>
        <begin position="7"/>
        <end position="26"/>
    </location>
</feature>
<evidence type="ECO:0000256" key="3">
    <source>
        <dbReference type="ARBA" id="ARBA00022989"/>
    </source>
</evidence>
<feature type="transmembrane region" description="Helical" evidence="5">
    <location>
        <begin position="155"/>
        <end position="173"/>
    </location>
</feature>
<dbReference type="Pfam" id="PF07690">
    <property type="entry name" value="MFS_1"/>
    <property type="match status" value="1"/>
</dbReference>
<reference evidence="7 8" key="1">
    <citation type="submission" date="2018-04" db="EMBL/GenBank/DDBJ databases">
        <authorList>
            <person name="Zhang X."/>
            <person name="Yuan J."/>
            <person name="Li F."/>
            <person name="Xiang J."/>
        </authorList>
    </citation>
    <scope>NUCLEOTIDE SEQUENCE [LARGE SCALE GENOMIC DNA]</scope>
    <source>
        <tissue evidence="7">Muscle</tissue>
    </source>
</reference>
<evidence type="ECO:0000256" key="5">
    <source>
        <dbReference type="SAM" id="Phobius"/>
    </source>
</evidence>
<dbReference type="GO" id="GO:0022857">
    <property type="term" value="F:transmembrane transporter activity"/>
    <property type="evidence" value="ECO:0007669"/>
    <property type="project" value="InterPro"/>
</dbReference>
<feature type="transmembrane region" description="Helical" evidence="5">
    <location>
        <begin position="219"/>
        <end position="239"/>
    </location>
</feature>
<reference evidence="7 8" key="2">
    <citation type="submission" date="2019-01" db="EMBL/GenBank/DDBJ databases">
        <title>The decoding of complex shrimp genome reveals the adaptation for benthos swimmer, frequently molting mechanism and breeding impact on genome.</title>
        <authorList>
            <person name="Sun Y."/>
            <person name="Gao Y."/>
            <person name="Yu Y."/>
        </authorList>
    </citation>
    <scope>NUCLEOTIDE SEQUENCE [LARGE SCALE GENOMIC DNA]</scope>
    <source>
        <tissue evidence="7">Muscle</tissue>
    </source>
</reference>
<feature type="transmembrane region" description="Helical" evidence="5">
    <location>
        <begin position="716"/>
        <end position="739"/>
    </location>
</feature>
<evidence type="ECO:0000313" key="8">
    <source>
        <dbReference type="Proteomes" id="UP000283509"/>
    </source>
</evidence>
<evidence type="ECO:0000256" key="2">
    <source>
        <dbReference type="ARBA" id="ARBA00022692"/>
    </source>
</evidence>
<keyword evidence="8" id="KW-1185">Reference proteome</keyword>
<gene>
    <name evidence="7" type="ORF">C7M84_016844</name>
</gene>
<dbReference type="GO" id="GO:0006820">
    <property type="term" value="P:monoatomic anion transport"/>
    <property type="evidence" value="ECO:0007669"/>
    <property type="project" value="TreeGrafter"/>
</dbReference>
<dbReference type="InterPro" id="IPR050382">
    <property type="entry name" value="MFS_Na/Anion_cotransporter"/>
</dbReference>
<feature type="transmembrane region" description="Helical" evidence="5">
    <location>
        <begin position="131"/>
        <end position="149"/>
    </location>
</feature>
<dbReference type="InterPro" id="IPR036259">
    <property type="entry name" value="MFS_trans_sf"/>
</dbReference>
<keyword evidence="3 5" id="KW-1133">Transmembrane helix</keyword>